<evidence type="ECO:0000313" key="3">
    <source>
        <dbReference type="Proteomes" id="UP001603857"/>
    </source>
</evidence>
<evidence type="ECO:0000256" key="1">
    <source>
        <dbReference type="SAM" id="MobiDB-lite"/>
    </source>
</evidence>
<dbReference type="EMBL" id="JBGMDY010000008">
    <property type="protein sequence ID" value="KAL2324138.1"/>
    <property type="molecule type" value="Genomic_DNA"/>
</dbReference>
<proteinExistence type="predicted"/>
<feature type="compositionally biased region" description="Basic residues" evidence="1">
    <location>
        <begin position="173"/>
        <end position="185"/>
    </location>
</feature>
<evidence type="ECO:0000313" key="2">
    <source>
        <dbReference type="EMBL" id="KAL2324138.1"/>
    </source>
</evidence>
<dbReference type="AlphaFoldDB" id="A0ABD1LLC2"/>
<gene>
    <name evidence="2" type="ORF">Fmac_023196</name>
</gene>
<organism evidence="2 3">
    <name type="scientific">Flemingia macrophylla</name>
    <dbReference type="NCBI Taxonomy" id="520843"/>
    <lineage>
        <taxon>Eukaryota</taxon>
        <taxon>Viridiplantae</taxon>
        <taxon>Streptophyta</taxon>
        <taxon>Embryophyta</taxon>
        <taxon>Tracheophyta</taxon>
        <taxon>Spermatophyta</taxon>
        <taxon>Magnoliopsida</taxon>
        <taxon>eudicotyledons</taxon>
        <taxon>Gunneridae</taxon>
        <taxon>Pentapetalae</taxon>
        <taxon>rosids</taxon>
        <taxon>fabids</taxon>
        <taxon>Fabales</taxon>
        <taxon>Fabaceae</taxon>
        <taxon>Papilionoideae</taxon>
        <taxon>50 kb inversion clade</taxon>
        <taxon>NPAAA clade</taxon>
        <taxon>indigoferoid/millettioid clade</taxon>
        <taxon>Phaseoleae</taxon>
        <taxon>Flemingia</taxon>
    </lineage>
</organism>
<feature type="region of interest" description="Disordered" evidence="1">
    <location>
        <begin position="167"/>
        <end position="200"/>
    </location>
</feature>
<feature type="compositionally biased region" description="Basic and acidic residues" evidence="1">
    <location>
        <begin position="35"/>
        <end position="45"/>
    </location>
</feature>
<accession>A0ABD1LLC2</accession>
<sequence length="340" mass="39026">MVGSGVAVGGASTASYGGLVLTQTGDFIFSDDSSDDSRRVSEIRRHTPTCESNPSAAKWRTNAIRYYDLMEELWGADRATGHMARTARQTRTNIGTSSFRVDLNDDFDNIPEEQPFHPGFDTSYRSPHMWTHTILVMELNQYHLAASSWYRWHIFITGHQKKSWYAMASSSKPSRKRSSKERKGKSPATASEHSSGPLPSIEDALNQARFFDRRDQMIKYGAEFYHEVVLPPKCMDFQYFAKSSFYFQHHLQFQGLHHFLSIHTSYFQDLIKVFYSNLTLTEDGHLYTEVNKTKIHIKPTDWLTLAGLKYQGIKLNLPDIPDDLDYDRATTLTSMTRPHM</sequence>
<protein>
    <submittedName>
        <fullName evidence="2">Uncharacterized protein</fullName>
    </submittedName>
</protein>
<name>A0ABD1LLC2_9FABA</name>
<keyword evidence="3" id="KW-1185">Reference proteome</keyword>
<comment type="caution">
    <text evidence="2">The sequence shown here is derived from an EMBL/GenBank/DDBJ whole genome shotgun (WGS) entry which is preliminary data.</text>
</comment>
<dbReference type="Proteomes" id="UP001603857">
    <property type="component" value="Unassembled WGS sequence"/>
</dbReference>
<feature type="region of interest" description="Disordered" evidence="1">
    <location>
        <begin position="31"/>
        <end position="54"/>
    </location>
</feature>
<reference evidence="2 3" key="1">
    <citation type="submission" date="2024-08" db="EMBL/GenBank/DDBJ databases">
        <title>Insights into the chromosomal genome structure of Flemingia macrophylla.</title>
        <authorList>
            <person name="Ding Y."/>
            <person name="Zhao Y."/>
            <person name="Bi W."/>
            <person name="Wu M."/>
            <person name="Zhao G."/>
            <person name="Gong Y."/>
            <person name="Li W."/>
            <person name="Zhang P."/>
        </authorList>
    </citation>
    <scope>NUCLEOTIDE SEQUENCE [LARGE SCALE GENOMIC DNA]</scope>
    <source>
        <strain evidence="2">DYQJB</strain>
        <tissue evidence="2">Leaf</tissue>
    </source>
</reference>